<dbReference type="InterPro" id="IPR002885">
    <property type="entry name" value="PPR_rpt"/>
</dbReference>
<feature type="repeat" description="PPR" evidence="3">
    <location>
        <begin position="44"/>
        <end position="78"/>
    </location>
</feature>
<accession>A0ABR0NHP9</accession>
<organism evidence="5 6">
    <name type="scientific">Gossypium arboreum</name>
    <name type="common">Tree cotton</name>
    <name type="synonym">Gossypium nanking</name>
    <dbReference type="NCBI Taxonomy" id="29729"/>
    <lineage>
        <taxon>Eukaryota</taxon>
        <taxon>Viridiplantae</taxon>
        <taxon>Streptophyta</taxon>
        <taxon>Embryophyta</taxon>
        <taxon>Tracheophyta</taxon>
        <taxon>Spermatophyta</taxon>
        <taxon>Magnoliopsida</taxon>
        <taxon>eudicotyledons</taxon>
        <taxon>Gunneridae</taxon>
        <taxon>Pentapetalae</taxon>
        <taxon>rosids</taxon>
        <taxon>malvids</taxon>
        <taxon>Malvales</taxon>
        <taxon>Malvaceae</taxon>
        <taxon>Malvoideae</taxon>
        <taxon>Gossypium</taxon>
    </lineage>
</organism>
<dbReference type="PANTHER" id="PTHR47941">
    <property type="entry name" value="PENTATRICOPEPTIDE REPEAT-CONTAINING PROTEIN 3, MITOCHONDRIAL"/>
    <property type="match status" value="1"/>
</dbReference>
<evidence type="ECO:0000256" key="3">
    <source>
        <dbReference type="PROSITE-ProRule" id="PRU00708"/>
    </source>
</evidence>
<keyword evidence="4" id="KW-0812">Transmembrane</keyword>
<evidence type="ECO:0000313" key="6">
    <source>
        <dbReference type="Proteomes" id="UP001358586"/>
    </source>
</evidence>
<dbReference type="EMBL" id="JARKNE010000010">
    <property type="protein sequence ID" value="KAK5793756.1"/>
    <property type="molecule type" value="Genomic_DNA"/>
</dbReference>
<dbReference type="Pfam" id="PF01535">
    <property type="entry name" value="PPR"/>
    <property type="match status" value="1"/>
</dbReference>
<dbReference type="InterPro" id="IPR011990">
    <property type="entry name" value="TPR-like_helical_dom_sf"/>
</dbReference>
<evidence type="ECO:0008006" key="7">
    <source>
        <dbReference type="Google" id="ProtNLM"/>
    </source>
</evidence>
<feature type="transmembrane region" description="Helical" evidence="4">
    <location>
        <begin position="188"/>
        <end position="213"/>
    </location>
</feature>
<comment type="similarity">
    <text evidence="1">Belongs to the PPR family. P subfamily.</text>
</comment>
<evidence type="ECO:0000256" key="2">
    <source>
        <dbReference type="ARBA" id="ARBA00022737"/>
    </source>
</evidence>
<proteinExistence type="inferred from homology"/>
<sequence>MIKKGCAPDISSYNIMINGDREARRIEETMELFHEIFQKGPIADTLTYNTLTQGMCQIGRVSSARELLRKMLAFGQVPNVVTCLNLLNGLCKSDKLKEALELFRAMRNSKLELNIVCYNILIGGLCKSRHIEVGKELFHKISVYGLKPDVYTYAIIINGFCKEGLPDENCMSNWDDVNFIPWFSYCQLFPLIYCFLRSFLPLIIVSGYFLWFYTIVALQPQWEHCNALVLSWILNSVSQELSAGIVFASSTALV</sequence>
<evidence type="ECO:0000313" key="5">
    <source>
        <dbReference type="EMBL" id="KAK5793756.1"/>
    </source>
</evidence>
<dbReference type="Proteomes" id="UP001358586">
    <property type="component" value="Chromosome 10"/>
</dbReference>
<reference evidence="5 6" key="1">
    <citation type="submission" date="2023-03" db="EMBL/GenBank/DDBJ databases">
        <title>WGS of Gossypium arboreum.</title>
        <authorList>
            <person name="Yu D."/>
        </authorList>
    </citation>
    <scope>NUCLEOTIDE SEQUENCE [LARGE SCALE GENOMIC DNA]</scope>
    <source>
        <tissue evidence="5">Leaf</tissue>
    </source>
</reference>
<dbReference type="NCBIfam" id="TIGR00756">
    <property type="entry name" value="PPR"/>
    <property type="match status" value="3"/>
</dbReference>
<feature type="repeat" description="PPR" evidence="3">
    <location>
        <begin position="9"/>
        <end position="43"/>
    </location>
</feature>
<evidence type="ECO:0000256" key="4">
    <source>
        <dbReference type="SAM" id="Phobius"/>
    </source>
</evidence>
<protein>
    <recommendedName>
        <fullName evidence="7">Pentatricopeptide repeat-containing protein</fullName>
    </recommendedName>
</protein>
<keyword evidence="4" id="KW-0472">Membrane</keyword>
<dbReference type="Gene3D" id="1.25.40.10">
    <property type="entry name" value="Tetratricopeptide repeat domain"/>
    <property type="match status" value="2"/>
</dbReference>
<dbReference type="PROSITE" id="PS51375">
    <property type="entry name" value="PPR"/>
    <property type="match status" value="4"/>
</dbReference>
<dbReference type="Pfam" id="PF13041">
    <property type="entry name" value="PPR_2"/>
    <property type="match status" value="2"/>
</dbReference>
<keyword evidence="4" id="KW-1133">Transmembrane helix</keyword>
<gene>
    <name evidence="5" type="ORF">PVK06_034913</name>
</gene>
<keyword evidence="6" id="KW-1185">Reference proteome</keyword>
<feature type="repeat" description="PPR" evidence="3">
    <location>
        <begin position="114"/>
        <end position="148"/>
    </location>
</feature>
<feature type="repeat" description="PPR" evidence="3">
    <location>
        <begin position="79"/>
        <end position="113"/>
    </location>
</feature>
<comment type="caution">
    <text evidence="5">The sequence shown here is derived from an EMBL/GenBank/DDBJ whole genome shotgun (WGS) entry which is preliminary data.</text>
</comment>
<evidence type="ECO:0000256" key="1">
    <source>
        <dbReference type="ARBA" id="ARBA00007626"/>
    </source>
</evidence>
<keyword evidence="2" id="KW-0677">Repeat</keyword>
<name>A0ABR0NHP9_GOSAR</name>